<accession>A0A4Y9LY41</accession>
<dbReference type="PANTHER" id="PTHR48106">
    <property type="entry name" value="QUINONE OXIDOREDUCTASE PIG3-RELATED"/>
    <property type="match status" value="1"/>
</dbReference>
<dbReference type="InterPro" id="IPR036291">
    <property type="entry name" value="NAD(P)-bd_dom_sf"/>
</dbReference>
<proteinExistence type="predicted"/>
<dbReference type="SUPFAM" id="SSF50129">
    <property type="entry name" value="GroES-like"/>
    <property type="match status" value="1"/>
</dbReference>
<keyword evidence="2" id="KW-0560">Oxidoreductase</keyword>
<feature type="domain" description="Enoyl reductase (ER)" evidence="3">
    <location>
        <begin position="10"/>
        <end position="327"/>
    </location>
</feature>
<evidence type="ECO:0000256" key="2">
    <source>
        <dbReference type="ARBA" id="ARBA00023002"/>
    </source>
</evidence>
<evidence type="ECO:0000313" key="5">
    <source>
        <dbReference type="Proteomes" id="UP000297966"/>
    </source>
</evidence>
<dbReference type="InterPro" id="IPR013149">
    <property type="entry name" value="ADH-like_C"/>
</dbReference>
<dbReference type="Gene3D" id="3.40.50.720">
    <property type="entry name" value="NAD(P)-binding Rossmann-like Domain"/>
    <property type="match status" value="1"/>
</dbReference>
<gene>
    <name evidence="4" type="ORF">E4K65_15980</name>
</gene>
<reference evidence="4 5" key="1">
    <citation type="submission" date="2019-03" db="EMBL/GenBank/DDBJ databases">
        <title>Bradyrhizobium diversity isolated from nodules of Chamaecrista fasciculata.</title>
        <authorList>
            <person name="Klepa M.S."/>
            <person name="Urquiaga M.O."/>
            <person name="Hungria M."/>
            <person name="Delamuta J.R."/>
        </authorList>
    </citation>
    <scope>NUCLEOTIDE SEQUENCE [LARGE SCALE GENOMIC DNA]</scope>
    <source>
        <strain evidence="4 5">CNPSo 3448</strain>
    </source>
</reference>
<dbReference type="InterPro" id="IPR011032">
    <property type="entry name" value="GroES-like_sf"/>
</dbReference>
<name>A0A4Y9LY41_9BRAD</name>
<dbReference type="EMBL" id="SPQT01000007">
    <property type="protein sequence ID" value="TFV47727.1"/>
    <property type="molecule type" value="Genomic_DNA"/>
</dbReference>
<dbReference type="RefSeq" id="WP_135174989.1">
    <property type="nucleotide sequence ID" value="NZ_SPQT01000007.1"/>
</dbReference>
<keyword evidence="5" id="KW-1185">Reference proteome</keyword>
<dbReference type="Pfam" id="PF08240">
    <property type="entry name" value="ADH_N"/>
    <property type="match status" value="1"/>
</dbReference>
<comment type="caution">
    <text evidence="4">The sequence shown here is derived from an EMBL/GenBank/DDBJ whole genome shotgun (WGS) entry which is preliminary data.</text>
</comment>
<dbReference type="GO" id="GO:0035925">
    <property type="term" value="F:mRNA 3'-UTR AU-rich region binding"/>
    <property type="evidence" value="ECO:0007669"/>
    <property type="project" value="TreeGrafter"/>
</dbReference>
<dbReference type="PANTHER" id="PTHR48106:SF13">
    <property type="entry name" value="QUINONE OXIDOREDUCTASE-RELATED"/>
    <property type="match status" value="1"/>
</dbReference>
<dbReference type="InterPro" id="IPR013154">
    <property type="entry name" value="ADH-like_N"/>
</dbReference>
<dbReference type="SMART" id="SM00829">
    <property type="entry name" value="PKS_ER"/>
    <property type="match status" value="1"/>
</dbReference>
<keyword evidence="1" id="KW-0521">NADP</keyword>
<evidence type="ECO:0000313" key="4">
    <source>
        <dbReference type="EMBL" id="TFV47727.1"/>
    </source>
</evidence>
<dbReference type="GO" id="GO:0070402">
    <property type="term" value="F:NADPH binding"/>
    <property type="evidence" value="ECO:0007669"/>
    <property type="project" value="TreeGrafter"/>
</dbReference>
<dbReference type="OrthoDB" id="7355832at2"/>
<dbReference type="SUPFAM" id="SSF51735">
    <property type="entry name" value="NAD(P)-binding Rossmann-fold domains"/>
    <property type="match status" value="1"/>
</dbReference>
<evidence type="ECO:0000256" key="1">
    <source>
        <dbReference type="ARBA" id="ARBA00022857"/>
    </source>
</evidence>
<dbReference type="InterPro" id="IPR020843">
    <property type="entry name" value="ER"/>
</dbReference>
<dbReference type="AlphaFoldDB" id="A0A4Y9LY41"/>
<dbReference type="Proteomes" id="UP000297966">
    <property type="component" value="Unassembled WGS sequence"/>
</dbReference>
<dbReference type="Pfam" id="PF00107">
    <property type="entry name" value="ADH_zinc_N"/>
    <property type="match status" value="1"/>
</dbReference>
<dbReference type="CDD" id="cd08241">
    <property type="entry name" value="QOR1"/>
    <property type="match status" value="1"/>
</dbReference>
<dbReference type="GO" id="GO:0003960">
    <property type="term" value="F:quinone reductase (NADPH) activity"/>
    <property type="evidence" value="ECO:0007669"/>
    <property type="project" value="TreeGrafter"/>
</dbReference>
<protein>
    <submittedName>
        <fullName evidence="4">NADPH:quinone oxidoreductase family protein</fullName>
    </submittedName>
</protein>
<evidence type="ECO:0000259" key="3">
    <source>
        <dbReference type="SMART" id="SM00829"/>
    </source>
</evidence>
<dbReference type="GO" id="GO:0005829">
    <property type="term" value="C:cytosol"/>
    <property type="evidence" value="ECO:0007669"/>
    <property type="project" value="TreeGrafter"/>
</dbReference>
<dbReference type="Gene3D" id="3.90.180.10">
    <property type="entry name" value="Medium-chain alcohol dehydrogenases, catalytic domain"/>
    <property type="match status" value="1"/>
</dbReference>
<sequence>MKAVLLHAYGDAEALRVEEVLKPQPGADEVLIRIEAASVNYADIVRRRGDPYPLPTPLPAILGSEAAGVVDAVGLGVTTLHPGDRVFAFFGGDGLGGYAEYALAGVDNVIKLDPRLDLDVASTLVVAGVTAFQMLKEAGRLKPGESVFIPGGAGGVGNYAIQLAKILGAGRVIAGASTPERRQQALARGADHAVDSIAADWPREVKRLTGGRGADVVLDMVGGSFFDQALAALAPFGRLVVYGTASRRPSSFVAQRLMPMNQAVIGYYVSHWFKARSDEAQKAFDTVAELVTQKRLHVEVAGRLPLEGAGEAHRIMEARQATGKYVLKPSLTGPLS</sequence>
<organism evidence="4 5">
    <name type="scientific">Bradyrhizobium niftali</name>
    <dbReference type="NCBI Taxonomy" id="2560055"/>
    <lineage>
        <taxon>Bacteria</taxon>
        <taxon>Pseudomonadati</taxon>
        <taxon>Pseudomonadota</taxon>
        <taxon>Alphaproteobacteria</taxon>
        <taxon>Hyphomicrobiales</taxon>
        <taxon>Nitrobacteraceae</taxon>
        <taxon>Bradyrhizobium</taxon>
    </lineage>
</organism>